<sequence>MRLSFETPPAYDLGADANLGMWLTEWGEYADRIVHLGPDDGRSHGQLCWDVLAPTGLLMPHCGHCKPQARGPRSPQQMESALRMRIPPHEVSRWTAATLIRTLAYTNGVPDGPMRPVADAIGDGLAVLLGPDADWRANGYAAYREGAHGNVSWTPLTEATFDAAVVGIGEGHAVVIVATDED</sequence>
<accession>A0A101NAV0</accession>
<name>A0A101NAV0_9ACTN</name>
<dbReference type="EMBL" id="LMWL01000090">
    <property type="protein sequence ID" value="KUM89739.1"/>
    <property type="molecule type" value="Genomic_DNA"/>
</dbReference>
<dbReference type="OrthoDB" id="3871496at2"/>
<keyword evidence="2" id="KW-1185">Reference proteome</keyword>
<protein>
    <submittedName>
        <fullName evidence="1">Uncharacterized protein</fullName>
    </submittedName>
</protein>
<comment type="caution">
    <text evidence="1">The sequence shown here is derived from an EMBL/GenBank/DDBJ whole genome shotgun (WGS) entry which is preliminary data.</text>
</comment>
<evidence type="ECO:0000313" key="2">
    <source>
        <dbReference type="Proteomes" id="UP000054241"/>
    </source>
</evidence>
<proteinExistence type="predicted"/>
<dbReference type="Proteomes" id="UP000054241">
    <property type="component" value="Unassembled WGS sequence"/>
</dbReference>
<dbReference type="RefSeq" id="WP_067009972.1">
    <property type="nucleotide sequence ID" value="NZ_BNDU01000008.1"/>
</dbReference>
<organism evidence="1 2">
    <name type="scientific">Streptomyces cellostaticus</name>
    <dbReference type="NCBI Taxonomy" id="67285"/>
    <lineage>
        <taxon>Bacteria</taxon>
        <taxon>Bacillati</taxon>
        <taxon>Actinomycetota</taxon>
        <taxon>Actinomycetes</taxon>
        <taxon>Kitasatosporales</taxon>
        <taxon>Streptomycetaceae</taxon>
        <taxon>Streptomyces</taxon>
    </lineage>
</organism>
<dbReference type="AlphaFoldDB" id="A0A101NAV0"/>
<gene>
    <name evidence="1" type="ORF">AQI88_39450</name>
</gene>
<reference evidence="1 2" key="1">
    <citation type="submission" date="2015-10" db="EMBL/GenBank/DDBJ databases">
        <title>Draft genome sequence of Streptomyces cellostaticus DSM 40189, type strain for the species Streptomyces cellostaticus.</title>
        <authorList>
            <person name="Ruckert C."/>
            <person name="Winkler A."/>
            <person name="Kalinowski J."/>
            <person name="Kampfer P."/>
            <person name="Glaeser S."/>
        </authorList>
    </citation>
    <scope>NUCLEOTIDE SEQUENCE [LARGE SCALE GENOMIC DNA]</scope>
    <source>
        <strain evidence="1 2">DSM 40189</strain>
    </source>
</reference>
<evidence type="ECO:0000313" key="1">
    <source>
        <dbReference type="EMBL" id="KUM89739.1"/>
    </source>
</evidence>